<dbReference type="Proteomes" id="UP000461730">
    <property type="component" value="Unassembled WGS sequence"/>
</dbReference>
<protein>
    <submittedName>
        <fullName evidence="2">Uncharacterized protein</fullName>
    </submittedName>
</protein>
<evidence type="ECO:0000313" key="2">
    <source>
        <dbReference type="EMBL" id="MVT10444.1"/>
    </source>
</evidence>
<proteinExistence type="predicted"/>
<name>A0A7K1U7V4_9BACT</name>
<reference evidence="2 3" key="1">
    <citation type="submission" date="2019-12" db="EMBL/GenBank/DDBJ databases">
        <title>Chitinophaga sp. strain ysch24 (GDMCC 1.1355), whole genome shotgun sequence.</title>
        <authorList>
            <person name="Zhang X."/>
        </authorList>
    </citation>
    <scope>NUCLEOTIDE SEQUENCE [LARGE SCALE GENOMIC DNA]</scope>
    <source>
        <strain evidence="3">ysch24</strain>
    </source>
</reference>
<keyword evidence="1" id="KW-0732">Signal</keyword>
<feature type="signal peptide" evidence="1">
    <location>
        <begin position="1"/>
        <end position="20"/>
    </location>
</feature>
<dbReference type="EMBL" id="WRXN01000009">
    <property type="protein sequence ID" value="MVT10444.1"/>
    <property type="molecule type" value="Genomic_DNA"/>
</dbReference>
<evidence type="ECO:0000256" key="1">
    <source>
        <dbReference type="SAM" id="SignalP"/>
    </source>
</evidence>
<accession>A0A7K1U7V4</accession>
<keyword evidence="3" id="KW-1185">Reference proteome</keyword>
<comment type="caution">
    <text evidence="2">The sequence shown here is derived from an EMBL/GenBank/DDBJ whole genome shotgun (WGS) entry which is preliminary data.</text>
</comment>
<organism evidence="2 3">
    <name type="scientific">Chitinophaga tropicalis</name>
    <dbReference type="NCBI Taxonomy" id="2683588"/>
    <lineage>
        <taxon>Bacteria</taxon>
        <taxon>Pseudomonadati</taxon>
        <taxon>Bacteroidota</taxon>
        <taxon>Chitinophagia</taxon>
        <taxon>Chitinophagales</taxon>
        <taxon>Chitinophagaceae</taxon>
        <taxon>Chitinophaga</taxon>
    </lineage>
</organism>
<gene>
    <name evidence="2" type="ORF">GO493_19385</name>
</gene>
<feature type="chain" id="PRO_5029915737" evidence="1">
    <location>
        <begin position="21"/>
        <end position="160"/>
    </location>
</feature>
<dbReference type="RefSeq" id="WP_157307891.1">
    <property type="nucleotide sequence ID" value="NZ_WRXN01000009.1"/>
</dbReference>
<evidence type="ECO:0000313" key="3">
    <source>
        <dbReference type="Proteomes" id="UP000461730"/>
    </source>
</evidence>
<sequence length="160" mass="18524">MRKYYLLSGLFAILALPVCAQSGKPKTPAKKPATAATKTNLRFRSTWGVFLSDTLPRPEILKLLDSALVVRDEKNNKYPVVSFRFTYERKEPYLNDTTGKPGFYSEFVGDDFTGNKLPEFWSTRLKEMLERNEVLIFDNIIIRYTGDKLYRAPQLRFKVL</sequence>
<dbReference type="AlphaFoldDB" id="A0A7K1U7V4"/>